<dbReference type="InterPro" id="IPR029063">
    <property type="entry name" value="SAM-dependent_MTases_sf"/>
</dbReference>
<dbReference type="NCBIfam" id="TIGR01934">
    <property type="entry name" value="MenG_MenH_UbiE"/>
    <property type="match status" value="1"/>
</dbReference>
<dbReference type="CDD" id="cd02440">
    <property type="entry name" value="AdoMet_MTases"/>
    <property type="match status" value="1"/>
</dbReference>
<dbReference type="InterPro" id="IPR023576">
    <property type="entry name" value="UbiE/COQ5_MeTrFase_CS"/>
</dbReference>
<sequence>MLEEGRRRADSMPDLSASGAPRLEFVAANAQELPFEDNSFDMYSIAFGIRNVTLIDKALAEAHRVLRPGGRFVCLEFSQVTNPVFRSVYDRYSFAVIPAIGELVASDRASYQYLVESIRKFPEQEVFAQMIRDAGFQSVDYTNLTGGGVAIHSGFRLPD</sequence>
<dbReference type="EMBL" id="HBHX01045706">
    <property type="protein sequence ID" value="CAE0124914.1"/>
    <property type="molecule type" value="Transcribed_RNA"/>
</dbReference>
<reference evidence="4" key="1">
    <citation type="submission" date="2021-01" db="EMBL/GenBank/DDBJ databases">
        <authorList>
            <person name="Corre E."/>
            <person name="Pelletier E."/>
            <person name="Niang G."/>
            <person name="Scheremetjew M."/>
            <person name="Finn R."/>
            <person name="Kale V."/>
            <person name="Holt S."/>
            <person name="Cochrane G."/>
            <person name="Meng A."/>
            <person name="Brown T."/>
            <person name="Cohen L."/>
        </authorList>
    </citation>
    <scope>NUCLEOTIDE SEQUENCE</scope>
    <source>
        <strain evidence="4">CCMP281</strain>
    </source>
</reference>
<name>A0A7S3B7A9_9EUKA</name>
<dbReference type="PANTHER" id="PTHR43591">
    <property type="entry name" value="METHYLTRANSFERASE"/>
    <property type="match status" value="1"/>
</dbReference>
<dbReference type="PANTHER" id="PTHR43591:SF24">
    <property type="entry name" value="2-METHOXY-6-POLYPRENYL-1,4-BENZOQUINOL METHYLASE, MITOCHONDRIAL"/>
    <property type="match status" value="1"/>
</dbReference>
<dbReference type="GO" id="GO:0032259">
    <property type="term" value="P:methylation"/>
    <property type="evidence" value="ECO:0007669"/>
    <property type="project" value="UniProtKB-KW"/>
</dbReference>
<gene>
    <name evidence="4" type="ORF">HERI1096_LOCUS25309</name>
</gene>
<evidence type="ECO:0000256" key="2">
    <source>
        <dbReference type="ARBA" id="ARBA00022679"/>
    </source>
</evidence>
<dbReference type="Pfam" id="PF01209">
    <property type="entry name" value="Ubie_methyltran"/>
    <property type="match status" value="1"/>
</dbReference>
<organism evidence="4">
    <name type="scientific">Haptolina ericina</name>
    <dbReference type="NCBI Taxonomy" id="156174"/>
    <lineage>
        <taxon>Eukaryota</taxon>
        <taxon>Haptista</taxon>
        <taxon>Haptophyta</taxon>
        <taxon>Prymnesiophyceae</taxon>
        <taxon>Prymnesiales</taxon>
        <taxon>Prymnesiaceae</taxon>
        <taxon>Haptolina</taxon>
    </lineage>
</organism>
<dbReference type="PROSITE" id="PS51608">
    <property type="entry name" value="SAM_MT_UBIE"/>
    <property type="match status" value="1"/>
</dbReference>
<keyword evidence="1" id="KW-0489">Methyltransferase</keyword>
<accession>A0A7S3B7A9</accession>
<dbReference type="AlphaFoldDB" id="A0A7S3B7A9"/>
<dbReference type="Gene3D" id="3.40.50.150">
    <property type="entry name" value="Vaccinia Virus protein VP39"/>
    <property type="match status" value="1"/>
</dbReference>
<evidence type="ECO:0000313" key="4">
    <source>
        <dbReference type="EMBL" id="CAE0124914.1"/>
    </source>
</evidence>
<dbReference type="InterPro" id="IPR004033">
    <property type="entry name" value="UbiE/COQ5_MeTrFase"/>
</dbReference>
<keyword evidence="2" id="KW-0808">Transferase</keyword>
<evidence type="ECO:0000256" key="1">
    <source>
        <dbReference type="ARBA" id="ARBA00022603"/>
    </source>
</evidence>
<dbReference type="PROSITE" id="PS01184">
    <property type="entry name" value="UBIE_2"/>
    <property type="match status" value="1"/>
</dbReference>
<dbReference type="SUPFAM" id="SSF53335">
    <property type="entry name" value="S-adenosyl-L-methionine-dependent methyltransferases"/>
    <property type="match status" value="1"/>
</dbReference>
<evidence type="ECO:0008006" key="5">
    <source>
        <dbReference type="Google" id="ProtNLM"/>
    </source>
</evidence>
<keyword evidence="3" id="KW-0949">S-adenosyl-L-methionine</keyword>
<dbReference type="GO" id="GO:0005739">
    <property type="term" value="C:mitochondrion"/>
    <property type="evidence" value="ECO:0007669"/>
    <property type="project" value="TreeGrafter"/>
</dbReference>
<evidence type="ECO:0000256" key="3">
    <source>
        <dbReference type="ARBA" id="ARBA00022691"/>
    </source>
</evidence>
<dbReference type="GO" id="GO:0008425">
    <property type="term" value="F:2-methoxy-6-polyprenyl-1,4-benzoquinol methyltransferase activity"/>
    <property type="evidence" value="ECO:0007669"/>
    <property type="project" value="TreeGrafter"/>
</dbReference>
<proteinExistence type="predicted"/>
<protein>
    <recommendedName>
        <fullName evidence="5">2-methoxy-6-polyprenyl-1,4-benzoquinol methylase, mitochondrial</fullName>
    </recommendedName>
</protein>